<dbReference type="NCBIfam" id="TIGR03592">
    <property type="entry name" value="yidC_oxa1_cterm"/>
    <property type="match status" value="1"/>
</dbReference>
<evidence type="ECO:0000256" key="8">
    <source>
        <dbReference type="ARBA" id="ARBA00023186"/>
    </source>
</evidence>
<keyword evidence="5" id="KW-0653">Protein transport</keyword>
<dbReference type="EMBL" id="FTOO01000003">
    <property type="protein sequence ID" value="SIS75600.1"/>
    <property type="molecule type" value="Genomic_DNA"/>
</dbReference>
<dbReference type="PRINTS" id="PR00701">
    <property type="entry name" value="60KDINNERMP"/>
</dbReference>
<gene>
    <name evidence="13" type="ORF">SAMN05421799_103298</name>
</gene>
<dbReference type="OrthoDB" id="9780552at2"/>
<evidence type="ECO:0000256" key="3">
    <source>
        <dbReference type="ARBA" id="ARBA00022475"/>
    </source>
</evidence>
<dbReference type="Pfam" id="PF02096">
    <property type="entry name" value="60KD_IMP"/>
    <property type="match status" value="1"/>
</dbReference>
<keyword evidence="8" id="KW-0143">Chaperone</keyword>
<dbReference type="PANTHER" id="PTHR12428">
    <property type="entry name" value="OXA1"/>
    <property type="match status" value="1"/>
</dbReference>
<evidence type="ECO:0000256" key="7">
    <source>
        <dbReference type="ARBA" id="ARBA00023136"/>
    </source>
</evidence>
<sequence>MNEKHRASKRWTIALSLAAVVALTGCGLYPTKPGHWPNNWWGVVLHGISDLMDYFAHLFGNDYGISILFMAILVRLVVLPLFLRQIRFQRAMVKLQPEMQKIRAKYKFDNQKMQEELMKLYQEAGMNPLAGCFPMLIQLPFLWAFYGAIIGNVGMRHSTFLGIFPLGHWDTHYILPVLAALSTLLSSWLSMQSQPVQQKSMLFVYPVMIFFFAFRAPGGLILYWIYTNLLVAIQVYLFITLPNRREQRELALAGGGTATLKTSGTKDAKQAPSGQPKPKRAAKPAANQLSSGKAEAGARGNAGAKTGGSAKGKQSGKASQKKKATKPDGGSSVNQEGVPPEGNSPQEP</sequence>
<feature type="domain" description="Membrane insertase YidC/Oxa/ALB C-terminal" evidence="12">
    <location>
        <begin position="63"/>
        <end position="237"/>
    </location>
</feature>
<dbReference type="InterPro" id="IPR047196">
    <property type="entry name" value="YidC_ALB_C"/>
</dbReference>
<dbReference type="GO" id="GO:0015031">
    <property type="term" value="P:protein transport"/>
    <property type="evidence" value="ECO:0007669"/>
    <property type="project" value="UniProtKB-KW"/>
</dbReference>
<dbReference type="GO" id="GO:0051205">
    <property type="term" value="P:protein insertion into membrane"/>
    <property type="evidence" value="ECO:0007669"/>
    <property type="project" value="TreeGrafter"/>
</dbReference>
<evidence type="ECO:0000256" key="6">
    <source>
        <dbReference type="ARBA" id="ARBA00022989"/>
    </source>
</evidence>
<evidence type="ECO:0000313" key="14">
    <source>
        <dbReference type="Proteomes" id="UP000186156"/>
    </source>
</evidence>
<keyword evidence="4 9" id="KW-0812">Transmembrane</keyword>
<keyword evidence="3" id="KW-1003">Cell membrane</keyword>
<evidence type="ECO:0000256" key="5">
    <source>
        <dbReference type="ARBA" id="ARBA00022927"/>
    </source>
</evidence>
<keyword evidence="7 11" id="KW-0472">Membrane</keyword>
<protein>
    <submittedName>
        <fullName evidence="13">Protein translocase subunit yidC</fullName>
    </submittedName>
</protein>
<feature type="transmembrane region" description="Helical" evidence="11">
    <location>
        <begin position="171"/>
        <end position="189"/>
    </location>
</feature>
<dbReference type="InterPro" id="IPR001708">
    <property type="entry name" value="YidC/ALB3/OXA1/COX18"/>
</dbReference>
<evidence type="ECO:0000256" key="9">
    <source>
        <dbReference type="RuleBase" id="RU003945"/>
    </source>
</evidence>
<comment type="similarity">
    <text evidence="9">Belongs to the OXA1/ALB3/YidC family.</text>
</comment>
<dbReference type="GO" id="GO:0032977">
    <property type="term" value="F:membrane insertase activity"/>
    <property type="evidence" value="ECO:0007669"/>
    <property type="project" value="InterPro"/>
</dbReference>
<organism evidence="13 14">
    <name type="scientific">Alicyclobacillus vulcanalis</name>
    <dbReference type="NCBI Taxonomy" id="252246"/>
    <lineage>
        <taxon>Bacteria</taxon>
        <taxon>Bacillati</taxon>
        <taxon>Bacillota</taxon>
        <taxon>Bacilli</taxon>
        <taxon>Bacillales</taxon>
        <taxon>Alicyclobacillaceae</taxon>
        <taxon>Alicyclobacillus</taxon>
    </lineage>
</organism>
<dbReference type="InterPro" id="IPR028055">
    <property type="entry name" value="YidC/Oxa/ALB_C"/>
</dbReference>
<dbReference type="AlphaFoldDB" id="A0A1N7LP47"/>
<dbReference type="Proteomes" id="UP000186156">
    <property type="component" value="Unassembled WGS sequence"/>
</dbReference>
<dbReference type="PANTHER" id="PTHR12428:SF65">
    <property type="entry name" value="CYTOCHROME C OXIDASE ASSEMBLY PROTEIN COX18, MITOCHONDRIAL"/>
    <property type="match status" value="1"/>
</dbReference>
<feature type="transmembrane region" description="Helical" evidence="11">
    <location>
        <begin position="201"/>
        <end position="217"/>
    </location>
</feature>
<keyword evidence="2" id="KW-0813">Transport</keyword>
<evidence type="ECO:0000259" key="12">
    <source>
        <dbReference type="Pfam" id="PF02096"/>
    </source>
</evidence>
<reference evidence="14" key="1">
    <citation type="submission" date="2017-01" db="EMBL/GenBank/DDBJ databases">
        <authorList>
            <person name="Varghese N."/>
            <person name="Submissions S."/>
        </authorList>
    </citation>
    <scope>NUCLEOTIDE SEQUENCE [LARGE SCALE GENOMIC DNA]</scope>
    <source>
        <strain evidence="14">DSM 16176</strain>
    </source>
</reference>
<dbReference type="CDD" id="cd20070">
    <property type="entry name" value="5TM_YidC_Alb3"/>
    <property type="match status" value="1"/>
</dbReference>
<evidence type="ECO:0000256" key="11">
    <source>
        <dbReference type="SAM" id="Phobius"/>
    </source>
</evidence>
<dbReference type="GO" id="GO:0005886">
    <property type="term" value="C:plasma membrane"/>
    <property type="evidence" value="ECO:0007669"/>
    <property type="project" value="UniProtKB-SubCell"/>
</dbReference>
<evidence type="ECO:0000313" key="13">
    <source>
        <dbReference type="EMBL" id="SIS75600.1"/>
    </source>
</evidence>
<proteinExistence type="inferred from homology"/>
<dbReference type="RefSeq" id="WP_076345918.1">
    <property type="nucleotide sequence ID" value="NZ_FTOO01000003.1"/>
</dbReference>
<keyword evidence="6 11" id="KW-1133">Transmembrane helix</keyword>
<feature type="transmembrane region" description="Helical" evidence="11">
    <location>
        <begin position="128"/>
        <end position="151"/>
    </location>
</feature>
<keyword evidence="14" id="KW-1185">Reference proteome</keyword>
<evidence type="ECO:0000256" key="2">
    <source>
        <dbReference type="ARBA" id="ARBA00022448"/>
    </source>
</evidence>
<evidence type="ECO:0000256" key="4">
    <source>
        <dbReference type="ARBA" id="ARBA00022692"/>
    </source>
</evidence>
<feature type="region of interest" description="Disordered" evidence="10">
    <location>
        <begin position="257"/>
        <end position="348"/>
    </location>
</feature>
<comment type="subcellular location">
    <subcellularLocation>
        <location evidence="1">Cell membrane</location>
        <topology evidence="1">Multi-pass membrane protein</topology>
    </subcellularLocation>
    <subcellularLocation>
        <location evidence="9">Membrane</location>
        <topology evidence="9">Multi-pass membrane protein</topology>
    </subcellularLocation>
</comment>
<dbReference type="STRING" id="252246.SAMN05421799_103298"/>
<evidence type="ECO:0000256" key="10">
    <source>
        <dbReference type="SAM" id="MobiDB-lite"/>
    </source>
</evidence>
<evidence type="ECO:0000256" key="1">
    <source>
        <dbReference type="ARBA" id="ARBA00004651"/>
    </source>
</evidence>
<name>A0A1N7LP47_9BACL</name>
<dbReference type="PROSITE" id="PS51257">
    <property type="entry name" value="PROKAR_LIPOPROTEIN"/>
    <property type="match status" value="1"/>
</dbReference>
<feature type="transmembrane region" description="Helical" evidence="11">
    <location>
        <begin position="63"/>
        <end position="83"/>
    </location>
</feature>
<accession>A0A1N7LP47</accession>